<keyword evidence="4" id="KW-1185">Reference proteome</keyword>
<gene>
    <name evidence="3" type="ORF">J2T23_000845</name>
</gene>
<dbReference type="InterPro" id="IPR001482">
    <property type="entry name" value="T2SS/T4SS_dom"/>
</dbReference>
<evidence type="ECO:0000313" key="3">
    <source>
        <dbReference type="EMBL" id="MDQ0144962.1"/>
    </source>
</evidence>
<accession>A0AAJ1SW89</accession>
<reference evidence="3 4" key="1">
    <citation type="submission" date="2023-07" db="EMBL/GenBank/DDBJ databases">
        <title>Sorghum-associated microbial communities from plants grown in Nebraska, USA.</title>
        <authorList>
            <person name="Schachtman D."/>
        </authorList>
    </citation>
    <scope>NUCLEOTIDE SEQUENCE [LARGE SCALE GENOMIC DNA]</scope>
    <source>
        <strain evidence="3 4">DS1001</strain>
    </source>
</reference>
<dbReference type="Gene3D" id="3.40.50.300">
    <property type="entry name" value="P-loop containing nucleotide triphosphate hydrolases"/>
    <property type="match status" value="1"/>
</dbReference>
<feature type="domain" description="Bacterial type II secretion system protein E" evidence="2">
    <location>
        <begin position="68"/>
        <end position="305"/>
    </location>
</feature>
<organism evidence="3 4">
    <name type="scientific">Pseudarthrobacter niigatensis</name>
    <dbReference type="NCBI Taxonomy" id="369935"/>
    <lineage>
        <taxon>Bacteria</taxon>
        <taxon>Bacillati</taxon>
        <taxon>Actinomycetota</taxon>
        <taxon>Actinomycetes</taxon>
        <taxon>Micrococcales</taxon>
        <taxon>Micrococcaceae</taxon>
        <taxon>Pseudarthrobacter</taxon>
    </lineage>
</organism>
<dbReference type="Gene3D" id="3.30.450.380">
    <property type="match status" value="1"/>
</dbReference>
<dbReference type="InterPro" id="IPR027417">
    <property type="entry name" value="P-loop_NTPase"/>
</dbReference>
<dbReference type="Proteomes" id="UP001239267">
    <property type="component" value="Unassembled WGS sequence"/>
</dbReference>
<name>A0AAJ1SW89_9MICC</name>
<proteinExistence type="inferred from homology"/>
<dbReference type="EMBL" id="JAUSTB010000002">
    <property type="protein sequence ID" value="MDQ0144962.1"/>
    <property type="molecule type" value="Genomic_DNA"/>
</dbReference>
<dbReference type="CDD" id="cd01130">
    <property type="entry name" value="VirB11-like_ATPase"/>
    <property type="match status" value="1"/>
</dbReference>
<protein>
    <submittedName>
        <fullName evidence="3">Pilus assembly protein CpaF</fullName>
    </submittedName>
</protein>
<dbReference type="GO" id="GO:0016887">
    <property type="term" value="F:ATP hydrolysis activity"/>
    <property type="evidence" value="ECO:0007669"/>
    <property type="project" value="InterPro"/>
</dbReference>
<evidence type="ECO:0000313" key="4">
    <source>
        <dbReference type="Proteomes" id="UP001239267"/>
    </source>
</evidence>
<dbReference type="InterPro" id="IPR050921">
    <property type="entry name" value="T4SS_GSP_E_ATPase"/>
</dbReference>
<comment type="caution">
    <text evidence="3">The sequence shown here is derived from an EMBL/GenBank/DDBJ whole genome shotgun (WGS) entry which is preliminary data.</text>
</comment>
<evidence type="ECO:0000259" key="2">
    <source>
        <dbReference type="Pfam" id="PF00437"/>
    </source>
</evidence>
<dbReference type="PANTHER" id="PTHR30486">
    <property type="entry name" value="TWITCHING MOTILITY PROTEIN PILT"/>
    <property type="match status" value="1"/>
</dbReference>
<dbReference type="SUPFAM" id="SSF52540">
    <property type="entry name" value="P-loop containing nucleoside triphosphate hydrolases"/>
    <property type="match status" value="1"/>
</dbReference>
<dbReference type="AlphaFoldDB" id="A0AAJ1SW89"/>
<comment type="similarity">
    <text evidence="1">Belongs to the GSP E family.</text>
</comment>
<dbReference type="PANTHER" id="PTHR30486:SF6">
    <property type="entry name" value="TYPE IV PILUS RETRACTATION ATPASE PILT"/>
    <property type="match status" value="1"/>
</dbReference>
<evidence type="ECO:0000256" key="1">
    <source>
        <dbReference type="ARBA" id="ARBA00006611"/>
    </source>
</evidence>
<dbReference type="Pfam" id="PF00437">
    <property type="entry name" value="T2SSE"/>
    <property type="match status" value="1"/>
</dbReference>
<sequence>MDALGIVEDEVRELIRRRGLDPLRQAGEVRRLVEAAVTDYDERALMGPLPPIGPLDAARRFLFDAVAGFGVLQPLLDDPSIEEIWLNAPNEIYVARNGESELTSLSLTEQQVRDLVERMLKSSGRRLDMSSPFVDAALPDGSRLHVVIPDVTRRHWAVNIRKFVVKASRLEHLVELGTLTPQAARFLGAAVSSGLNILVSGATQAGKTTMLNCLAASIGSRERVITVEEIFELQFPLRDVVGLQCRQPNLEGEGEIPLRRLVKEALRMRPDRLVVGEVREAESLDMLIALNSGLPGMCTVHTNCA</sequence>